<dbReference type="EMBL" id="HBIR01041002">
    <property type="protein sequence ID" value="CAE0573523.1"/>
    <property type="molecule type" value="Transcribed_RNA"/>
</dbReference>
<keyword evidence="3" id="KW-0812">Transmembrane</keyword>
<feature type="chain" id="PRO_5030926146" description="EGF-like domain-containing protein" evidence="4">
    <location>
        <begin position="19"/>
        <end position="1060"/>
    </location>
</feature>
<feature type="region of interest" description="Disordered" evidence="2">
    <location>
        <begin position="1036"/>
        <end position="1060"/>
    </location>
</feature>
<dbReference type="InterPro" id="IPR028082">
    <property type="entry name" value="Peripla_BP_I"/>
</dbReference>
<feature type="disulfide bond" evidence="1">
    <location>
        <begin position="587"/>
        <end position="596"/>
    </location>
</feature>
<dbReference type="Gene3D" id="3.40.50.10140">
    <property type="entry name" value="Toll/interleukin-1 receptor homology (TIR) domain"/>
    <property type="match status" value="1"/>
</dbReference>
<feature type="domain" description="EGF-like" evidence="5">
    <location>
        <begin position="564"/>
        <end position="597"/>
    </location>
</feature>
<evidence type="ECO:0000256" key="1">
    <source>
        <dbReference type="PROSITE-ProRule" id="PRU00076"/>
    </source>
</evidence>
<protein>
    <recommendedName>
        <fullName evidence="5">EGF-like domain-containing protein</fullName>
    </recommendedName>
</protein>
<sequence>MPRIRRSTLLILIPFCRAVERAVDDCIPPYSHVIVSRRPMDGGCPEPTDGLTRPAGYSSSDFCWEIRNQTAPLESGTELKTVTALPEPCSGSAGSIVIGAPATLIRTGQDNEAFNRGTALLRNCELFSRMIAQRSGINVGGQRYGVSCEVLNDNYDPLQVTNATSWLAHDRRVDVLLGPYGSTMTNFAAKEAVIDNKVLLSSTGSDPNIYAEARTLAEEFGADAAPLAFGIIPKSTAYIKPAIAAVIRAAKECDDADSGCSCGGRFDSSCSESLRFGFLIEQDDFPLAACSEEALRYDVAIGEPVKAEIPARRDVASTAEHRRNIRDALEKLKEEGVSVAVICTYELGADLAPGEMEAIGFSPLAAILLGRYNLLEGTLPGDGQWQYEYFLTTQRWHRALSPDRRGTFSNWTIEEYFTKFNDLFSEDRFHSVERDSTGAATFVSMCVFAAALEEVGTVNDTAALANVIYNSTVSEFFGPPGLAFNGDGQIEEWDFPIVQFPPGTARIGSDTRGCRQDGSCAPDCPRASLPPNQAPEPFAQGCDRIVYYAPDNVSIVVFPMPTWQQRRCEYEGCENGGSCTPDGRCRCDLLFHGSHCELDRKVVIIPTVCVGILFVVMIIVLSVLLRRRVRLQQKLTLAEQSYARWEPPKVRRRSTSKYVLALPQRAIDKFRSPKGGVEAQVAARLVTAPGLPHGFFSCFLSHVWASGQDQARSLKGLLQRYVKNIAVFLDVDNLEDLARLEEYVSNSSAVIVFLTGHVDDEGVAVSDYMKSNNCLVELRAAAAHARPVILLLETDPTHGGVSLETHTAACPADLLPTVLGAPVVPWHRLKDFQICSMLLLIQQLVTAWGAPGADRTIFIPEDRLRSSPLPQLQTKRCYHLYHSASNPCAAAIAADLEAQFVSPNHSGLRTTAEPEHLRHDACAAFLLYLNAETFAPGARADTLVSELEAALEAGTGLLLAHERRDGWRRLTFDEIIVATPEGLKTAGAYRRIATALHGGRHYAVSLRLLLDELDLLIRRPVRSHSLLGTVLRKTSEAGSSSGDLMRRRKRESPRLGSSSV</sequence>
<comment type="caution">
    <text evidence="1">Lacks conserved residue(s) required for the propagation of feature annotation.</text>
</comment>
<evidence type="ECO:0000259" key="5">
    <source>
        <dbReference type="PROSITE" id="PS50026"/>
    </source>
</evidence>
<keyword evidence="4" id="KW-0732">Signal</keyword>
<keyword evidence="1" id="KW-1015">Disulfide bond</keyword>
<evidence type="ECO:0000313" key="6">
    <source>
        <dbReference type="EMBL" id="CAE0573523.1"/>
    </source>
</evidence>
<dbReference type="InterPro" id="IPR035897">
    <property type="entry name" value="Toll_tir_struct_dom_sf"/>
</dbReference>
<dbReference type="PROSITE" id="PS00022">
    <property type="entry name" value="EGF_1"/>
    <property type="match status" value="1"/>
</dbReference>
<dbReference type="AlphaFoldDB" id="A0A7S3WRK7"/>
<accession>A0A7S3WRK7</accession>
<dbReference type="InterPro" id="IPR000742">
    <property type="entry name" value="EGF"/>
</dbReference>
<feature type="signal peptide" evidence="4">
    <location>
        <begin position="1"/>
        <end position="18"/>
    </location>
</feature>
<evidence type="ECO:0000256" key="2">
    <source>
        <dbReference type="SAM" id="MobiDB-lite"/>
    </source>
</evidence>
<feature type="transmembrane region" description="Helical" evidence="3">
    <location>
        <begin position="603"/>
        <end position="625"/>
    </location>
</feature>
<keyword evidence="3" id="KW-1133">Transmembrane helix</keyword>
<gene>
    <name evidence="6" type="ORF">EHUX00137_LOCUS32014</name>
</gene>
<keyword evidence="3" id="KW-0472">Membrane</keyword>
<name>A0A7S3WRK7_EMIHU</name>
<dbReference type="SUPFAM" id="SSF53822">
    <property type="entry name" value="Periplasmic binding protein-like I"/>
    <property type="match status" value="2"/>
</dbReference>
<evidence type="ECO:0000256" key="4">
    <source>
        <dbReference type="SAM" id="SignalP"/>
    </source>
</evidence>
<keyword evidence="1" id="KW-0245">EGF-like domain</keyword>
<organism evidence="6">
    <name type="scientific">Emiliania huxleyi</name>
    <name type="common">Coccolithophore</name>
    <name type="synonym">Pontosphaera huxleyi</name>
    <dbReference type="NCBI Taxonomy" id="2903"/>
    <lineage>
        <taxon>Eukaryota</taxon>
        <taxon>Haptista</taxon>
        <taxon>Haptophyta</taxon>
        <taxon>Prymnesiophyceae</taxon>
        <taxon>Isochrysidales</taxon>
        <taxon>Noelaerhabdaceae</taxon>
        <taxon>Emiliania</taxon>
    </lineage>
</organism>
<reference evidence="6" key="1">
    <citation type="submission" date="2021-01" db="EMBL/GenBank/DDBJ databases">
        <authorList>
            <person name="Corre E."/>
            <person name="Pelletier E."/>
            <person name="Niang G."/>
            <person name="Scheremetjew M."/>
            <person name="Finn R."/>
            <person name="Kale V."/>
            <person name="Holt S."/>
            <person name="Cochrane G."/>
            <person name="Meng A."/>
            <person name="Brown T."/>
            <person name="Cohen L."/>
        </authorList>
    </citation>
    <scope>NUCLEOTIDE SEQUENCE</scope>
    <source>
        <strain evidence="6">379</strain>
    </source>
</reference>
<evidence type="ECO:0000256" key="3">
    <source>
        <dbReference type="SAM" id="Phobius"/>
    </source>
</evidence>
<proteinExistence type="predicted"/>
<dbReference type="PROSITE" id="PS50026">
    <property type="entry name" value="EGF_3"/>
    <property type="match status" value="1"/>
</dbReference>
<dbReference type="Gene3D" id="3.40.50.2300">
    <property type="match status" value="1"/>
</dbReference>